<comment type="catalytic activity">
    <reaction evidence="4">
        <text>[protein]-peptidylproline (omega=180) = [protein]-peptidylproline (omega=0)</text>
        <dbReference type="Rhea" id="RHEA:16237"/>
        <dbReference type="Rhea" id="RHEA-COMP:10747"/>
        <dbReference type="Rhea" id="RHEA-COMP:10748"/>
        <dbReference type="ChEBI" id="CHEBI:83833"/>
        <dbReference type="ChEBI" id="CHEBI:83834"/>
        <dbReference type="EC" id="5.2.1.8"/>
    </reaction>
</comment>
<evidence type="ECO:0000313" key="7">
    <source>
        <dbReference type="Proteomes" id="UP000267187"/>
    </source>
</evidence>
<keyword evidence="3 4" id="KW-0413">Isomerase</keyword>
<dbReference type="SUPFAM" id="SSF50891">
    <property type="entry name" value="Cyclophilin-like"/>
    <property type="match status" value="1"/>
</dbReference>
<dbReference type="InterPro" id="IPR029000">
    <property type="entry name" value="Cyclophilin-like_dom_sf"/>
</dbReference>
<dbReference type="GO" id="GO:0006457">
    <property type="term" value="P:protein folding"/>
    <property type="evidence" value="ECO:0007669"/>
    <property type="project" value="InterPro"/>
</dbReference>
<feature type="chain" id="PRO_5017848131" description="Peptidyl-prolyl cis-trans isomerase" evidence="4">
    <location>
        <begin position="20"/>
        <end position="199"/>
    </location>
</feature>
<dbReference type="PROSITE" id="PS50072">
    <property type="entry name" value="CSA_PPIASE_2"/>
    <property type="match status" value="1"/>
</dbReference>
<dbReference type="EC" id="5.2.1.8" evidence="4"/>
<dbReference type="InterPro" id="IPR020892">
    <property type="entry name" value="Cyclophilin-type_PPIase_CS"/>
</dbReference>
<dbReference type="Proteomes" id="UP000267187">
    <property type="component" value="Unassembled WGS sequence"/>
</dbReference>
<dbReference type="InterPro" id="IPR044665">
    <property type="entry name" value="E_coli_cyclophilin_A-like"/>
</dbReference>
<evidence type="ECO:0000256" key="4">
    <source>
        <dbReference type="RuleBase" id="RU363019"/>
    </source>
</evidence>
<keyword evidence="2 4" id="KW-0697">Rotamase</keyword>
<comment type="caution">
    <text evidence="6">The sequence shown here is derived from an EMBL/GenBank/DDBJ whole genome shotgun (WGS) entry which is preliminary data.</text>
</comment>
<protein>
    <recommendedName>
        <fullName evidence="4">Peptidyl-prolyl cis-trans isomerase</fullName>
        <shortName evidence="4">PPIase</shortName>
        <ecNumber evidence="4">5.2.1.8</ecNumber>
    </recommendedName>
</protein>
<dbReference type="PRINTS" id="PR00153">
    <property type="entry name" value="CSAPPISMRASE"/>
</dbReference>
<name>A0A3M0A9I3_9GAMM</name>
<evidence type="ECO:0000256" key="3">
    <source>
        <dbReference type="ARBA" id="ARBA00023235"/>
    </source>
</evidence>
<evidence type="ECO:0000256" key="2">
    <source>
        <dbReference type="ARBA" id="ARBA00023110"/>
    </source>
</evidence>
<feature type="domain" description="PPIase cyclophilin-type" evidence="5">
    <location>
        <begin position="26"/>
        <end position="179"/>
    </location>
</feature>
<evidence type="ECO:0000256" key="1">
    <source>
        <dbReference type="ARBA" id="ARBA00007365"/>
    </source>
</evidence>
<dbReference type="AlphaFoldDB" id="A0A3M0A9I3"/>
<organism evidence="6 7">
    <name type="scientific">Umboniibacter marinipuniceus</name>
    <dbReference type="NCBI Taxonomy" id="569599"/>
    <lineage>
        <taxon>Bacteria</taxon>
        <taxon>Pseudomonadati</taxon>
        <taxon>Pseudomonadota</taxon>
        <taxon>Gammaproteobacteria</taxon>
        <taxon>Cellvibrionales</taxon>
        <taxon>Cellvibrionaceae</taxon>
        <taxon>Umboniibacter</taxon>
    </lineage>
</organism>
<feature type="signal peptide" evidence="4">
    <location>
        <begin position="1"/>
        <end position="19"/>
    </location>
</feature>
<dbReference type="GO" id="GO:0003755">
    <property type="term" value="F:peptidyl-prolyl cis-trans isomerase activity"/>
    <property type="evidence" value="ECO:0007669"/>
    <property type="project" value="UniProtKB-UniRule"/>
</dbReference>
<dbReference type="PANTHER" id="PTHR43246">
    <property type="entry name" value="PEPTIDYL-PROLYL CIS-TRANS ISOMERASE CYP38, CHLOROPLASTIC"/>
    <property type="match status" value="1"/>
</dbReference>
<gene>
    <name evidence="6" type="ORF">DFR27_0988</name>
</gene>
<dbReference type="Gene3D" id="2.40.100.10">
    <property type="entry name" value="Cyclophilin-like"/>
    <property type="match status" value="1"/>
</dbReference>
<dbReference type="OrthoDB" id="9807797at2"/>
<keyword evidence="7" id="KW-1185">Reference proteome</keyword>
<keyword evidence="4" id="KW-0732">Signal</keyword>
<sequence length="199" mass="22645">MLRSALLVLALLHASTLHAKHYEMFTDLGTIYIETYDQQAPLTTENFATYVADDFYKHLIFHRVIDDFMIQTGGVNTVLEEPETRDPIENESRNGLKNVRGTLAMARWSDPDSADSQFYINLKANPHLDPTEESLGYTVFAKVDCGMAVVDAIAKEPVRQFEAYQHLPANPVRLIWIKEIESDNHGYTQCKHQQNSIDS</sequence>
<dbReference type="Pfam" id="PF00160">
    <property type="entry name" value="Pro_isomerase"/>
    <property type="match status" value="1"/>
</dbReference>
<dbReference type="PROSITE" id="PS00170">
    <property type="entry name" value="CSA_PPIASE_1"/>
    <property type="match status" value="1"/>
</dbReference>
<comment type="function">
    <text evidence="4">PPIases accelerate the folding of proteins. It catalyzes the cis-trans isomerization of proline imidic peptide bonds in oligopeptides.</text>
</comment>
<accession>A0A3M0A9I3</accession>
<evidence type="ECO:0000259" key="5">
    <source>
        <dbReference type="PROSITE" id="PS50072"/>
    </source>
</evidence>
<proteinExistence type="inferred from homology"/>
<reference evidence="6 7" key="1">
    <citation type="submission" date="2018-10" db="EMBL/GenBank/DDBJ databases">
        <title>Genomic Encyclopedia of Type Strains, Phase IV (KMG-IV): sequencing the most valuable type-strain genomes for metagenomic binning, comparative biology and taxonomic classification.</title>
        <authorList>
            <person name="Goeker M."/>
        </authorList>
    </citation>
    <scope>NUCLEOTIDE SEQUENCE [LARGE SCALE GENOMIC DNA]</scope>
    <source>
        <strain evidence="6 7">DSM 25080</strain>
    </source>
</reference>
<evidence type="ECO:0000313" key="6">
    <source>
        <dbReference type="EMBL" id="RMA81187.1"/>
    </source>
</evidence>
<dbReference type="InterPro" id="IPR002130">
    <property type="entry name" value="Cyclophilin-type_PPIase_dom"/>
</dbReference>
<dbReference type="EMBL" id="REFJ01000002">
    <property type="protein sequence ID" value="RMA81187.1"/>
    <property type="molecule type" value="Genomic_DNA"/>
</dbReference>
<comment type="similarity">
    <text evidence="1 4">Belongs to the cyclophilin-type PPIase family.</text>
</comment>
<dbReference type="RefSeq" id="WP_121876339.1">
    <property type="nucleotide sequence ID" value="NZ_REFJ01000002.1"/>
</dbReference>